<dbReference type="EC" id="2.7.7.41" evidence="6 18"/>
<evidence type="ECO:0000313" key="20">
    <source>
        <dbReference type="EMBL" id="BBF92253.1"/>
    </source>
</evidence>
<dbReference type="Proteomes" id="UP000266934">
    <property type="component" value="Chromosome"/>
</dbReference>
<dbReference type="GO" id="GO:0005886">
    <property type="term" value="C:plasma membrane"/>
    <property type="evidence" value="ECO:0007669"/>
    <property type="project" value="UniProtKB-SubCell"/>
</dbReference>
<gene>
    <name evidence="20" type="ORF">BLTE_09380</name>
</gene>
<organism evidence="20 21">
    <name type="scientific">Blastochloris tepida</name>
    <dbReference type="NCBI Taxonomy" id="2233851"/>
    <lineage>
        <taxon>Bacteria</taxon>
        <taxon>Pseudomonadati</taxon>
        <taxon>Pseudomonadota</taxon>
        <taxon>Alphaproteobacteria</taxon>
        <taxon>Hyphomicrobiales</taxon>
        <taxon>Blastochloridaceae</taxon>
        <taxon>Blastochloris</taxon>
    </lineage>
</organism>
<feature type="transmembrane region" description="Helical" evidence="19">
    <location>
        <begin position="246"/>
        <end position="272"/>
    </location>
</feature>
<comment type="pathway">
    <text evidence="4">Lipid metabolism.</text>
</comment>
<dbReference type="UniPathway" id="UPA00557">
    <property type="reaction ID" value="UER00614"/>
</dbReference>
<protein>
    <recommendedName>
        <fullName evidence="7 18">Phosphatidate cytidylyltransferase</fullName>
        <ecNumber evidence="6 18">2.7.7.41</ecNumber>
    </recommendedName>
</protein>
<sequence>MSDLRMRVLSAVVLAPAALGLTILGGPAFSGLVLVASLIVLEEWLRLIAGCALRKVAIAGGLGLALATLAWELGSGTGALAAVLAGAVAATVIAEPAHRKWVLGGVGYAAALLLPALALRWDAAYGLAGILFVFATVWATDVAAYFVGRAVGGPKLAPRISPKKTWSGSIGGAVAGTAAGCAVVAFLGIPVPWHLPWQVVAVAFATSVVSQGGDLFESWFKRRFGAKDSGSLIPGHGGLMDRLDGVIAAVLFLVLLGLIRGGAGTPAASILIW</sequence>
<evidence type="ECO:0000256" key="11">
    <source>
        <dbReference type="ARBA" id="ARBA00022692"/>
    </source>
</evidence>
<evidence type="ECO:0000256" key="12">
    <source>
        <dbReference type="ARBA" id="ARBA00022695"/>
    </source>
</evidence>
<keyword evidence="10 18" id="KW-0808">Transferase</keyword>
<name>A0A348FY70_9HYPH</name>
<comment type="catalytic activity">
    <reaction evidence="1 18">
        <text>a 1,2-diacyl-sn-glycero-3-phosphate + CTP + H(+) = a CDP-1,2-diacyl-sn-glycerol + diphosphate</text>
        <dbReference type="Rhea" id="RHEA:16229"/>
        <dbReference type="ChEBI" id="CHEBI:15378"/>
        <dbReference type="ChEBI" id="CHEBI:33019"/>
        <dbReference type="ChEBI" id="CHEBI:37563"/>
        <dbReference type="ChEBI" id="CHEBI:58332"/>
        <dbReference type="ChEBI" id="CHEBI:58608"/>
        <dbReference type="EC" id="2.7.7.41"/>
    </reaction>
</comment>
<keyword evidence="14" id="KW-0443">Lipid metabolism</keyword>
<reference evidence="20 21" key="1">
    <citation type="submission" date="2018-08" db="EMBL/GenBank/DDBJ databases">
        <title>Complete genome sequencing of Blastochloris tepida GI.</title>
        <authorList>
            <person name="Tsukatani Y."/>
            <person name="Mori H."/>
        </authorList>
    </citation>
    <scope>NUCLEOTIDE SEQUENCE [LARGE SCALE GENOMIC DNA]</scope>
    <source>
        <strain evidence="20 21">GI</strain>
    </source>
</reference>
<evidence type="ECO:0000256" key="8">
    <source>
        <dbReference type="ARBA" id="ARBA00022475"/>
    </source>
</evidence>
<feature type="transmembrane region" description="Helical" evidence="19">
    <location>
        <begin position="125"/>
        <end position="147"/>
    </location>
</feature>
<evidence type="ECO:0000256" key="9">
    <source>
        <dbReference type="ARBA" id="ARBA00022516"/>
    </source>
</evidence>
<evidence type="ECO:0000256" key="3">
    <source>
        <dbReference type="ARBA" id="ARBA00005119"/>
    </source>
</evidence>
<evidence type="ECO:0000256" key="2">
    <source>
        <dbReference type="ARBA" id="ARBA00004651"/>
    </source>
</evidence>
<dbReference type="Pfam" id="PF01148">
    <property type="entry name" value="CTP_transf_1"/>
    <property type="match status" value="1"/>
</dbReference>
<comment type="subcellular location">
    <subcellularLocation>
        <location evidence="2">Cell membrane</location>
        <topology evidence="2">Multi-pass membrane protein</topology>
    </subcellularLocation>
</comment>
<dbReference type="EMBL" id="AP018907">
    <property type="protein sequence ID" value="BBF92253.1"/>
    <property type="molecule type" value="Genomic_DNA"/>
</dbReference>
<dbReference type="OrthoDB" id="9799199at2"/>
<keyword evidence="21" id="KW-1185">Reference proteome</keyword>
<evidence type="ECO:0000256" key="18">
    <source>
        <dbReference type="RuleBase" id="RU003938"/>
    </source>
</evidence>
<dbReference type="GO" id="GO:0016024">
    <property type="term" value="P:CDP-diacylglycerol biosynthetic process"/>
    <property type="evidence" value="ECO:0007669"/>
    <property type="project" value="UniProtKB-UniPathway"/>
</dbReference>
<dbReference type="GO" id="GO:0004605">
    <property type="term" value="F:phosphatidate cytidylyltransferase activity"/>
    <property type="evidence" value="ECO:0007669"/>
    <property type="project" value="UniProtKB-EC"/>
</dbReference>
<dbReference type="AlphaFoldDB" id="A0A348FY70"/>
<evidence type="ECO:0000256" key="14">
    <source>
        <dbReference type="ARBA" id="ARBA00023098"/>
    </source>
</evidence>
<evidence type="ECO:0000256" key="5">
    <source>
        <dbReference type="ARBA" id="ARBA00010185"/>
    </source>
</evidence>
<evidence type="ECO:0000256" key="6">
    <source>
        <dbReference type="ARBA" id="ARBA00012487"/>
    </source>
</evidence>
<keyword evidence="17" id="KW-1208">Phospholipid metabolism</keyword>
<evidence type="ECO:0000256" key="4">
    <source>
        <dbReference type="ARBA" id="ARBA00005189"/>
    </source>
</evidence>
<evidence type="ECO:0000256" key="16">
    <source>
        <dbReference type="ARBA" id="ARBA00023209"/>
    </source>
</evidence>
<keyword evidence="13 19" id="KW-1133">Transmembrane helix</keyword>
<dbReference type="KEGG" id="blag:BLTE_09380"/>
<evidence type="ECO:0000256" key="1">
    <source>
        <dbReference type="ARBA" id="ARBA00001698"/>
    </source>
</evidence>
<keyword evidence="9" id="KW-0444">Lipid biosynthesis</keyword>
<evidence type="ECO:0000256" key="13">
    <source>
        <dbReference type="ARBA" id="ARBA00022989"/>
    </source>
</evidence>
<feature type="transmembrane region" description="Helical" evidence="19">
    <location>
        <begin position="101"/>
        <end position="119"/>
    </location>
</feature>
<evidence type="ECO:0000313" key="21">
    <source>
        <dbReference type="Proteomes" id="UP000266934"/>
    </source>
</evidence>
<dbReference type="PROSITE" id="PS01315">
    <property type="entry name" value="CDS"/>
    <property type="match status" value="1"/>
</dbReference>
<keyword evidence="12 18" id="KW-0548">Nucleotidyltransferase</keyword>
<dbReference type="PANTHER" id="PTHR46382:SF1">
    <property type="entry name" value="PHOSPHATIDATE CYTIDYLYLTRANSFERASE"/>
    <property type="match status" value="1"/>
</dbReference>
<keyword evidence="8" id="KW-1003">Cell membrane</keyword>
<accession>A0A348FY70</accession>
<keyword evidence="15 19" id="KW-0472">Membrane</keyword>
<proteinExistence type="inferred from homology"/>
<evidence type="ECO:0000256" key="19">
    <source>
        <dbReference type="SAM" id="Phobius"/>
    </source>
</evidence>
<evidence type="ECO:0000256" key="17">
    <source>
        <dbReference type="ARBA" id="ARBA00023264"/>
    </source>
</evidence>
<evidence type="ECO:0000256" key="15">
    <source>
        <dbReference type="ARBA" id="ARBA00023136"/>
    </source>
</evidence>
<dbReference type="InterPro" id="IPR000374">
    <property type="entry name" value="PC_trans"/>
</dbReference>
<evidence type="ECO:0000256" key="10">
    <source>
        <dbReference type="ARBA" id="ARBA00022679"/>
    </source>
</evidence>
<keyword evidence="11 18" id="KW-0812">Transmembrane</keyword>
<comment type="similarity">
    <text evidence="5 18">Belongs to the CDS family.</text>
</comment>
<feature type="transmembrane region" description="Helical" evidence="19">
    <location>
        <begin position="77"/>
        <end position="94"/>
    </location>
</feature>
<dbReference type="RefSeq" id="WP_126398065.1">
    <property type="nucleotide sequence ID" value="NZ_AP018907.1"/>
</dbReference>
<comment type="pathway">
    <text evidence="3 18">Phospholipid metabolism; CDP-diacylglycerol biosynthesis; CDP-diacylglycerol from sn-glycerol 3-phosphate: step 3/3.</text>
</comment>
<keyword evidence="16" id="KW-0594">Phospholipid biosynthesis</keyword>
<feature type="transmembrane region" description="Helical" evidence="19">
    <location>
        <begin position="168"/>
        <end position="189"/>
    </location>
</feature>
<feature type="transmembrane region" description="Helical" evidence="19">
    <location>
        <begin position="12"/>
        <end position="40"/>
    </location>
</feature>
<dbReference type="PANTHER" id="PTHR46382">
    <property type="entry name" value="PHOSPHATIDATE CYTIDYLYLTRANSFERASE"/>
    <property type="match status" value="1"/>
</dbReference>
<evidence type="ECO:0000256" key="7">
    <source>
        <dbReference type="ARBA" id="ARBA00019373"/>
    </source>
</evidence>